<sequence length="131" mass="15264">MSADEQTRQDIQMSARFLFQSLLTGDARGVANELIYPFQLEDKRYATPEELVVAWVKQLRLKRTDLVTLYDVEVLRLEDMEKKYGKAPARLGLDLRNQKDIWAAVGNLSGRPGVFLFRPYRDEFRAFVYTD</sequence>
<dbReference type="Proteomes" id="UP000518300">
    <property type="component" value="Unassembled WGS sequence"/>
</dbReference>
<dbReference type="AlphaFoldDB" id="A0A848LZJ0"/>
<gene>
    <name evidence="1" type="ORF">HG543_53140</name>
</gene>
<protein>
    <submittedName>
        <fullName evidence="1">Uncharacterized protein</fullName>
    </submittedName>
</protein>
<evidence type="ECO:0000313" key="1">
    <source>
        <dbReference type="EMBL" id="NMO23547.1"/>
    </source>
</evidence>
<name>A0A848LZJ0_9BACT</name>
<evidence type="ECO:0000313" key="2">
    <source>
        <dbReference type="Proteomes" id="UP000518300"/>
    </source>
</evidence>
<proteinExistence type="predicted"/>
<keyword evidence="2" id="KW-1185">Reference proteome</keyword>
<comment type="caution">
    <text evidence="1">The sequence shown here is derived from an EMBL/GenBank/DDBJ whole genome shotgun (WGS) entry which is preliminary data.</text>
</comment>
<reference evidence="1 2" key="1">
    <citation type="submission" date="2020-04" db="EMBL/GenBank/DDBJ databases">
        <title>Draft genome of Pyxidicoccus fallax type strain.</title>
        <authorList>
            <person name="Whitworth D.E."/>
        </authorList>
    </citation>
    <scope>NUCLEOTIDE SEQUENCE [LARGE SCALE GENOMIC DNA]</scope>
    <source>
        <strain evidence="1 2">DSM 14698</strain>
    </source>
</reference>
<dbReference type="EMBL" id="JABBJJ010000654">
    <property type="protein sequence ID" value="NMO23547.1"/>
    <property type="molecule type" value="Genomic_DNA"/>
</dbReference>
<organism evidence="1 2">
    <name type="scientific">Pyxidicoccus fallax</name>
    <dbReference type="NCBI Taxonomy" id="394095"/>
    <lineage>
        <taxon>Bacteria</taxon>
        <taxon>Pseudomonadati</taxon>
        <taxon>Myxococcota</taxon>
        <taxon>Myxococcia</taxon>
        <taxon>Myxococcales</taxon>
        <taxon>Cystobacterineae</taxon>
        <taxon>Myxococcaceae</taxon>
        <taxon>Pyxidicoccus</taxon>
    </lineage>
</organism>
<accession>A0A848LZJ0</accession>